<organism evidence="1 2">
    <name type="scientific">Leptospira alexanderi serovar Manhao 3 str. L 60</name>
    <dbReference type="NCBI Taxonomy" id="1049759"/>
    <lineage>
        <taxon>Bacteria</taxon>
        <taxon>Pseudomonadati</taxon>
        <taxon>Spirochaetota</taxon>
        <taxon>Spirochaetia</taxon>
        <taxon>Leptospirales</taxon>
        <taxon>Leptospiraceae</taxon>
        <taxon>Leptospira</taxon>
    </lineage>
</organism>
<reference evidence="1" key="1">
    <citation type="submission" date="2013-05" db="EMBL/GenBank/DDBJ databases">
        <authorList>
            <person name="Harkins D.M."/>
            <person name="Durkin A.S."/>
            <person name="Brinkac L.M."/>
            <person name="Haft D.H."/>
            <person name="Selengut J.D."/>
            <person name="Sanka R."/>
            <person name="DePew J."/>
            <person name="Purushe J."/>
            <person name="Hartskeerl R.A."/>
            <person name="Ahmed A."/>
            <person name="van der Linden H."/>
            <person name="Goris M.G.A."/>
            <person name="Vinetz J.M."/>
            <person name="Sutton G.G."/>
            <person name="Nierman W.C."/>
            <person name="Fouts D.E."/>
        </authorList>
    </citation>
    <scope>NUCLEOTIDE SEQUENCE [LARGE SCALE GENOMIC DNA]</scope>
    <source>
        <strain evidence="1">L 60</strain>
    </source>
</reference>
<proteinExistence type="predicted"/>
<evidence type="ECO:0000313" key="2">
    <source>
        <dbReference type="Proteomes" id="UP000018747"/>
    </source>
</evidence>
<gene>
    <name evidence="1" type="ORF">LEP1GSC062_3279</name>
</gene>
<comment type="caution">
    <text evidence="1">The sequence shown here is derived from an EMBL/GenBank/DDBJ whole genome shotgun (WGS) entry which is preliminary data.</text>
</comment>
<evidence type="ECO:0000313" key="1">
    <source>
        <dbReference type="EMBL" id="EQA61710.1"/>
    </source>
</evidence>
<dbReference type="EMBL" id="AHMT02000044">
    <property type="protein sequence ID" value="EQA61710.1"/>
    <property type="molecule type" value="Genomic_DNA"/>
</dbReference>
<protein>
    <submittedName>
        <fullName evidence="1">Uncharacterized protein</fullName>
    </submittedName>
</protein>
<dbReference type="AlphaFoldDB" id="V6HV85"/>
<accession>V6HV85</accession>
<keyword evidence="2" id="KW-1185">Reference proteome</keyword>
<sequence>MRLKLLWWIKLNGLRNGRWLQKTGEQNETSGNGYYCFAIQ</sequence>
<name>V6HV85_9LEPT</name>
<dbReference type="Proteomes" id="UP000018747">
    <property type="component" value="Unassembled WGS sequence"/>
</dbReference>